<dbReference type="GO" id="GO:0008173">
    <property type="term" value="F:RNA methyltransferase activity"/>
    <property type="evidence" value="ECO:0007669"/>
    <property type="project" value="InterPro"/>
</dbReference>
<dbReference type="InterPro" id="IPR029028">
    <property type="entry name" value="Alpha/beta_knot_MTases"/>
</dbReference>
<dbReference type="Proteomes" id="UP000748332">
    <property type="component" value="Unassembled WGS sequence"/>
</dbReference>
<comment type="caution">
    <text evidence="4">The sequence shown here is derived from an EMBL/GenBank/DDBJ whole genome shotgun (WGS) entry which is preliminary data.</text>
</comment>
<dbReference type="Pfam" id="PF00588">
    <property type="entry name" value="SpoU_methylase"/>
    <property type="match status" value="1"/>
</dbReference>
<proteinExistence type="predicted"/>
<dbReference type="GO" id="GO:0032259">
    <property type="term" value="P:methylation"/>
    <property type="evidence" value="ECO:0007669"/>
    <property type="project" value="UniProtKB-KW"/>
</dbReference>
<dbReference type="Gene3D" id="3.40.1280.10">
    <property type="match status" value="1"/>
</dbReference>
<reference evidence="4" key="2">
    <citation type="journal article" date="2021" name="Microbiome">
        <title>Successional dynamics and alternative stable states in a saline activated sludge microbial community over 9 years.</title>
        <authorList>
            <person name="Wang Y."/>
            <person name="Ye J."/>
            <person name="Ju F."/>
            <person name="Liu L."/>
            <person name="Boyd J.A."/>
            <person name="Deng Y."/>
            <person name="Parks D.H."/>
            <person name="Jiang X."/>
            <person name="Yin X."/>
            <person name="Woodcroft B.J."/>
            <person name="Tyson G.W."/>
            <person name="Hugenholtz P."/>
            <person name="Polz M.F."/>
            <person name="Zhang T."/>
        </authorList>
    </citation>
    <scope>NUCLEOTIDE SEQUENCE</scope>
    <source>
        <strain evidence="4">HKST-UBA16</strain>
    </source>
</reference>
<dbReference type="InterPro" id="IPR001537">
    <property type="entry name" value="SpoU_MeTrfase"/>
</dbReference>
<dbReference type="InterPro" id="IPR029026">
    <property type="entry name" value="tRNA_m1G_MTases_N"/>
</dbReference>
<evidence type="ECO:0000259" key="3">
    <source>
        <dbReference type="Pfam" id="PF00588"/>
    </source>
</evidence>
<dbReference type="AlphaFoldDB" id="A0A955HZ31"/>
<name>A0A955HZ31_9BACT</name>
<dbReference type="GO" id="GO:0003723">
    <property type="term" value="F:RNA binding"/>
    <property type="evidence" value="ECO:0007669"/>
    <property type="project" value="InterPro"/>
</dbReference>
<dbReference type="PANTHER" id="PTHR43191">
    <property type="entry name" value="RRNA METHYLTRANSFERASE 3"/>
    <property type="match status" value="1"/>
</dbReference>
<feature type="domain" description="tRNA/rRNA methyltransferase SpoU type" evidence="3">
    <location>
        <begin position="99"/>
        <end position="235"/>
    </location>
</feature>
<protein>
    <submittedName>
        <fullName evidence="4">TrmH family RNA methyltransferase</fullName>
    </submittedName>
</protein>
<organism evidence="4 5">
    <name type="scientific">Candidatus Dojkabacteria bacterium</name>
    <dbReference type="NCBI Taxonomy" id="2099670"/>
    <lineage>
        <taxon>Bacteria</taxon>
        <taxon>Candidatus Dojkabacteria</taxon>
    </lineage>
</organism>
<dbReference type="CDD" id="cd18082">
    <property type="entry name" value="SpoU-like_family"/>
    <property type="match status" value="1"/>
</dbReference>
<evidence type="ECO:0000256" key="1">
    <source>
        <dbReference type="ARBA" id="ARBA00022603"/>
    </source>
</evidence>
<dbReference type="PANTHER" id="PTHR43191:SF2">
    <property type="entry name" value="RRNA METHYLTRANSFERASE 3, MITOCHONDRIAL"/>
    <property type="match status" value="1"/>
</dbReference>
<dbReference type="GO" id="GO:0006396">
    <property type="term" value="P:RNA processing"/>
    <property type="evidence" value="ECO:0007669"/>
    <property type="project" value="InterPro"/>
</dbReference>
<reference evidence="4" key="1">
    <citation type="submission" date="2020-04" db="EMBL/GenBank/DDBJ databases">
        <authorList>
            <person name="Zhang T."/>
        </authorList>
    </citation>
    <scope>NUCLEOTIDE SEQUENCE</scope>
    <source>
        <strain evidence="4">HKST-UBA16</strain>
    </source>
</reference>
<evidence type="ECO:0000313" key="4">
    <source>
        <dbReference type="EMBL" id="MCA9374802.1"/>
    </source>
</evidence>
<gene>
    <name evidence="4" type="ORF">KC622_00565</name>
</gene>
<dbReference type="SUPFAM" id="SSF75217">
    <property type="entry name" value="alpha/beta knot"/>
    <property type="match status" value="1"/>
</dbReference>
<evidence type="ECO:0000313" key="5">
    <source>
        <dbReference type="Proteomes" id="UP000748332"/>
    </source>
</evidence>
<keyword evidence="2" id="KW-0808">Transferase</keyword>
<sequence>MKLPKIKKYQKKFNYSYVFGAYPSLDLFEYRRKDVLRVVFHSEGVGAEGISELRELCKLHEISNEVNDKLISKIAVKKNTYVVTFFQKYETDLSDTANHLVLHSPRNMGNLGTIIRTMVGFGIEDLAIIRPGADIFDPKVTRSTMGALFKIRFKYFDSFSEYIQKYSRHKKYLFMLDGEKEIDDVSFEPPFSLVMGNESSGLPEESKQYGETVFIPHSDAIDSLNLSVATGIALYYAKNTE</sequence>
<dbReference type="EMBL" id="JAGQLM010000022">
    <property type="protein sequence ID" value="MCA9374802.1"/>
    <property type="molecule type" value="Genomic_DNA"/>
</dbReference>
<keyword evidence="1 4" id="KW-0489">Methyltransferase</keyword>
<dbReference type="InterPro" id="IPR051259">
    <property type="entry name" value="rRNA_Methyltransferase"/>
</dbReference>
<accession>A0A955HZ31</accession>
<evidence type="ECO:0000256" key="2">
    <source>
        <dbReference type="ARBA" id="ARBA00022679"/>
    </source>
</evidence>